<feature type="chain" id="PRO_5041407409" evidence="5">
    <location>
        <begin position="37"/>
        <end position="2276"/>
    </location>
</feature>
<accession>A0AA41L2Z1</accession>
<reference evidence="7" key="1">
    <citation type="submission" date="2021-07" db="EMBL/GenBank/DDBJ databases">
        <title>Characterization of violacein-producing bacteria and related species.</title>
        <authorList>
            <person name="Wilson H.S."/>
            <person name="De Leon M.E."/>
        </authorList>
    </citation>
    <scope>NUCLEOTIDE SEQUENCE</scope>
    <source>
        <strain evidence="7">HSC-15S17</strain>
    </source>
</reference>
<evidence type="ECO:0000256" key="5">
    <source>
        <dbReference type="SAM" id="SignalP"/>
    </source>
</evidence>
<feature type="domain" description="Filamentous haemagglutinin FhaB/tRNA nuclease CdiA-like TPS" evidence="6">
    <location>
        <begin position="34"/>
        <end position="145"/>
    </location>
</feature>
<name>A0AA41L2Z1_9BURK</name>
<dbReference type="InterPro" id="IPR050909">
    <property type="entry name" value="Bact_Autotransporter_VF"/>
</dbReference>
<dbReference type="PANTHER" id="PTHR12338:SF8">
    <property type="entry name" value="HEME_HEMOPEXIN-BINDING PROTEIN"/>
    <property type="match status" value="1"/>
</dbReference>
<dbReference type="EMBL" id="JAHTGR010000004">
    <property type="protein sequence ID" value="MBV6321054.1"/>
    <property type="molecule type" value="Genomic_DNA"/>
</dbReference>
<dbReference type="EMBL" id="JALJZU010000006">
    <property type="protein sequence ID" value="MCP2009700.1"/>
    <property type="molecule type" value="Genomic_DNA"/>
</dbReference>
<keyword evidence="2" id="KW-0964">Secreted</keyword>
<evidence type="ECO:0000259" key="6">
    <source>
        <dbReference type="SMART" id="SM00912"/>
    </source>
</evidence>
<dbReference type="Pfam" id="PF05860">
    <property type="entry name" value="TPS"/>
    <property type="match status" value="1"/>
</dbReference>
<evidence type="ECO:0000313" key="9">
    <source>
        <dbReference type="Proteomes" id="UP001155901"/>
    </source>
</evidence>
<dbReference type="NCBIfam" id="TIGR01901">
    <property type="entry name" value="adhes_NPXG"/>
    <property type="match status" value="1"/>
</dbReference>
<proteinExistence type="predicted"/>
<evidence type="ECO:0000256" key="4">
    <source>
        <dbReference type="SAM" id="MobiDB-lite"/>
    </source>
</evidence>
<sequence>MKAETSRSPQRRAHTAPLRRKLIAVLVAACYTGAQAAPVSPTVVAGQASFNLQGKTYSITNTPNTIINWQSFSVASDEITRFIQQSADSKVLNRITGQSPTQILGSLQSNGKVFLINPNGVIFGAGSRVDVNGLVASSLAISNADFLAGKNNFSGDAAAGKVSNAGTITTPSGGQIFLVAPAVENSGVISAPNGDVVLAAGHSVQLFDSRDPNVQVVVSAPLDQALNLGQIVAQGGRVGVYGALVSQRGGINANSAVRGANGQIILKSSGTTLLEAGSSTSATGSNLNTGGDIQVLGPLVGLTGNAVVDASGAAGGGTVLVGGDYQGKNPAVQNARQAYVGKDSVIKADATGNGDGGKVIVWSDQATQVFGGISARGGAAGGNGGFVETSGHYLDMQGQVDTRAPKGLTGKLLLDPSDVYIADSTSVSGVPSSIGNANLIAGGGTFLESGTVQDSLLLTDTLHTALLANNVTVSTGNPNGNSSGGDITVLSEILFPTTPGLSRTLSLTADRDIYLKAPVTGYNDPTNGVTSNLVLTSGRNIAQVTEPIAALTLHNLTALAATDITLDNTSNAIGGAASLQATGGNVTLTGANVNLGASSAAGTLTAAAYNGDLVVSGNLTSAGNIALSSDKTNGQVTINSGATLSSSAGITVQADNIAVNGAMTSAGNTTLSSTKANGLISLGNDAALSSTAGDIVLQSDNMTLGGTMTTATQHGVRLTPKSDATNIEIGVGAADGTGVLGLTQAELAGVHLPANGWLSIGDQVEGNSNGTGTGNLAVVGNLDLTGGQNAGSLTFFSQGGNIAVNSGAGINASGAITLVTRPTGAYHITNEGSITSSSGINLFAGKMNLANGTLSSDSVSLGTSNVIDIGATNDPDNTLVLSSAALAGVSGSSLSIYSYSGNAAGNIVVSAPLTRTNSLSLTSTGNIALQAAVSTGGLTLSAGSSSSITATDSVTVNGIFNLQAGTWSQLGTLPNFSATDFRLSGGSFLRAAGTGDGGSGTPFHLVDVYGLQGIGTLSTASSFVLDNDIDASQTAYWNHASGSTYAGFKPIGGLDYAYVGTFDGGYKTISGLYINNAGNHTGLFSVLGSGTLKHVKLSGATVIGQGYTGALVGTIGMSGIVTGVAVESNVTGDGAYVGGLAGYSNGAISNAYVLGNVTGKSSDSTGSTGGLLGANGMYGSVNGAYSSGAVKSNTTDVIDALVGANAGGGTVAGGYFLTTGASSDSTGALGLNATQMKQQASFTNLDFDGSSSVWRNYDGHTTPLLRGFLTPITVTGGGTSKVYDGVTYAYTQAFDQPAGLYGTLAYDNGVNAGVHKLNGLYSTKYDVNYDPSTTLTISQRELNLGGSVTANSRVYNMDLNPATSQYGTLATLNVAGATLSGMVNSDAVTLVGTGSFADRDVGNNKTVTFTGFTLGGAAAGNYVLTGTPTGLSGLSANITPAPLTVTLASRQYNNLTGAILEGATLTGVLGMPEGPLDTVSLLLGESASLNYADKHVGVNKAVTVSGGTLGLGGSKASNYTLNTSTGVHGTISALPSATWSGSASNLWSAAGNWVGGIAPEGANVLAANIGSGAGTIIYDATAGTNGSTALNQLSVGSGSQLALSGGALTVGGAATVSSAALSLSGSLALNGASTVSTLALTGGTLTVGSTGSLSSSTLNLNGGSVVLNGAASVSNLTLASGVLSGTNSAATLNAYNLAQTNGSINMSGSLSVYSYGYGGISVGNIRAQNGITLTLYAGESGGSITQTGPLTTNDLHVNATTGITLTNSGNHVGAFTASNSQGNILLNNTVNSGELALGALTTHNGNIVIDNHGGIHTGGTVHAYTGGVSITAHSPITISDSVFGTDIALSASTDITLAGTAVLDADHSINMVATNNIVLGGTLSVSSASGSISAVATNGSISVGSTTNINSNGAQLVLAAPYGSVNTSSVHLGSNTVPNIDSGSAAAAAAEAAAKAIADAKAAADAAAKAVADAAAKAAADAAAKAVADAAAKAAADAAAKAAADAAAKAAADAAAKAAADAAAKTAADAAAKAAADAAAKAAADAAAKAAADAAIQAAADAAAKAAADAAAKAAADAAAAQAAADAAAKAANDAAAAAAQAAADAAAKAAADAAASAAAQAAADAAAKAAADAASKAAADAAAKAAADAAAKAAANAAAKAAADAAAAGQAAADAAAKAAADAAAAAASQTSTPVAQALNSTVNIINTVTQAQGGVVKAPTVTPPSDSSTAASGTGSSGGSTKPDDKVPDEKDKSAGKVDVLASKNEPTKKMYCN</sequence>
<keyword evidence="10" id="KW-1185">Reference proteome</keyword>
<protein>
    <submittedName>
        <fullName evidence="7">Filamentous hemagglutinin N-terminal domain-containing protein</fullName>
    </submittedName>
    <submittedName>
        <fullName evidence="8">Filamentous hemagglutinin family protein</fullName>
    </submittedName>
</protein>
<evidence type="ECO:0000313" key="7">
    <source>
        <dbReference type="EMBL" id="MBV6321054.1"/>
    </source>
</evidence>
<comment type="subcellular location">
    <subcellularLocation>
        <location evidence="1">Secreted</location>
    </subcellularLocation>
</comment>
<dbReference type="Pfam" id="PF18657">
    <property type="entry name" value="YDG"/>
    <property type="match status" value="2"/>
</dbReference>
<dbReference type="InterPro" id="IPR041248">
    <property type="entry name" value="YDG"/>
</dbReference>
<evidence type="ECO:0000256" key="1">
    <source>
        <dbReference type="ARBA" id="ARBA00004613"/>
    </source>
</evidence>
<evidence type="ECO:0000313" key="8">
    <source>
        <dbReference type="EMBL" id="MCP2009700.1"/>
    </source>
</evidence>
<dbReference type="PANTHER" id="PTHR12338">
    <property type="entry name" value="AUTOTRANSPORTER"/>
    <property type="match status" value="1"/>
</dbReference>
<reference evidence="8" key="2">
    <citation type="submission" date="2022-03" db="EMBL/GenBank/DDBJ databases">
        <title>Genome Encyclopedia of Bacteria and Archaea VI: Functional Genomics of Type Strains.</title>
        <authorList>
            <person name="Whitman W."/>
        </authorList>
    </citation>
    <scope>NUCLEOTIDE SEQUENCE</scope>
    <source>
        <strain evidence="8">HSC-15S17</strain>
    </source>
</reference>
<dbReference type="RefSeq" id="WP_217941817.1">
    <property type="nucleotide sequence ID" value="NZ_JAHTGR010000004.1"/>
</dbReference>
<feature type="signal peptide" evidence="5">
    <location>
        <begin position="1"/>
        <end position="36"/>
    </location>
</feature>
<comment type="caution">
    <text evidence="7">The sequence shown here is derived from an EMBL/GenBank/DDBJ whole genome shotgun (WGS) entry which is preliminary data.</text>
</comment>
<dbReference type="Proteomes" id="UP001155901">
    <property type="component" value="Unassembled WGS sequence"/>
</dbReference>
<dbReference type="SMART" id="SM00912">
    <property type="entry name" value="Haemagg_act"/>
    <property type="match status" value="1"/>
</dbReference>
<dbReference type="Proteomes" id="UP001162889">
    <property type="component" value="Unassembled WGS sequence"/>
</dbReference>
<evidence type="ECO:0000256" key="3">
    <source>
        <dbReference type="ARBA" id="ARBA00022729"/>
    </source>
</evidence>
<evidence type="ECO:0000313" key="10">
    <source>
        <dbReference type="Proteomes" id="UP001162889"/>
    </source>
</evidence>
<evidence type="ECO:0000256" key="2">
    <source>
        <dbReference type="ARBA" id="ARBA00022525"/>
    </source>
</evidence>
<keyword evidence="3 5" id="KW-0732">Signal</keyword>
<feature type="compositionally biased region" description="Basic and acidic residues" evidence="4">
    <location>
        <begin position="2244"/>
        <end position="2258"/>
    </location>
</feature>
<dbReference type="InterPro" id="IPR008638">
    <property type="entry name" value="FhaB/CdiA-like_TPS"/>
</dbReference>
<feature type="compositionally biased region" description="Low complexity" evidence="4">
    <location>
        <begin position="2225"/>
        <end position="2236"/>
    </location>
</feature>
<gene>
    <name evidence="7" type="ORF">KVP70_08925</name>
    <name evidence="8" type="ORF">L1274_003429</name>
</gene>
<dbReference type="GO" id="GO:0005576">
    <property type="term" value="C:extracellular region"/>
    <property type="evidence" value="ECO:0007669"/>
    <property type="project" value="UniProtKB-SubCell"/>
</dbReference>
<organism evidence="7 9">
    <name type="scientific">Duganella violaceipulchra</name>
    <dbReference type="NCBI Taxonomy" id="2849652"/>
    <lineage>
        <taxon>Bacteria</taxon>
        <taxon>Pseudomonadati</taxon>
        <taxon>Pseudomonadota</taxon>
        <taxon>Betaproteobacteria</taxon>
        <taxon>Burkholderiales</taxon>
        <taxon>Oxalobacteraceae</taxon>
        <taxon>Telluria group</taxon>
        <taxon>Duganella</taxon>
    </lineage>
</organism>
<feature type="region of interest" description="Disordered" evidence="4">
    <location>
        <begin position="2218"/>
        <end position="2276"/>
    </location>
</feature>